<keyword evidence="4 11" id="KW-0808">Transferase</keyword>
<dbReference type="GO" id="GO:0046656">
    <property type="term" value="P:folic acid biosynthetic process"/>
    <property type="evidence" value="ECO:0007669"/>
    <property type="project" value="UniProtKB-UniRule"/>
</dbReference>
<dbReference type="PANTHER" id="PTHR43071">
    <property type="entry name" value="2-AMINO-4-HYDROXY-6-HYDROXYMETHYLDIHYDROPTERIDINE PYROPHOSPHOKINASE"/>
    <property type="match status" value="1"/>
</dbReference>
<organism evidence="11 12">
    <name type="scientific">Clostridium paridis</name>
    <dbReference type="NCBI Taxonomy" id="2803863"/>
    <lineage>
        <taxon>Bacteria</taxon>
        <taxon>Bacillati</taxon>
        <taxon>Bacillota</taxon>
        <taxon>Clostridia</taxon>
        <taxon>Eubacteriales</taxon>
        <taxon>Clostridiaceae</taxon>
        <taxon>Clostridium</taxon>
    </lineage>
</organism>
<keyword evidence="8 9" id="KW-0289">Folate biosynthesis</keyword>
<dbReference type="EC" id="4.1.2.25" evidence="9"/>
<dbReference type="InterPro" id="IPR043133">
    <property type="entry name" value="GTP-CH-I_C/QueF"/>
</dbReference>
<comment type="pathway">
    <text evidence="2">Cofactor biosynthesis; tetrahydrofolate biosynthesis; 2-amino-4-hydroxy-6-hydroxymethyl-7,8-dihydropteridine diphosphate from 7,8-dihydroneopterin triphosphate: step 4/4.</text>
</comment>
<dbReference type="SUPFAM" id="SSF55620">
    <property type="entry name" value="Tetrahydrobiopterin biosynthesis enzymes-like"/>
    <property type="match status" value="1"/>
</dbReference>
<evidence type="ECO:0000256" key="5">
    <source>
        <dbReference type="ARBA" id="ARBA00022741"/>
    </source>
</evidence>
<name>A0A937FFB8_9CLOT</name>
<dbReference type="EC" id="2.7.6.3" evidence="9"/>
<dbReference type="PANTHER" id="PTHR43071:SF1">
    <property type="entry name" value="2-AMINO-4-HYDROXY-6-HYDROXYMETHYLDIHYDROPTERIDINE PYROPHOSPHOKINASE"/>
    <property type="match status" value="1"/>
</dbReference>
<gene>
    <name evidence="11" type="primary">folK</name>
    <name evidence="11" type="ORF">JK634_10890</name>
</gene>
<evidence type="ECO:0000256" key="8">
    <source>
        <dbReference type="ARBA" id="ARBA00022909"/>
    </source>
</evidence>
<evidence type="ECO:0000256" key="1">
    <source>
        <dbReference type="ARBA" id="ARBA00000198"/>
    </source>
</evidence>
<comment type="catalytic activity">
    <reaction evidence="9">
        <text>7,8-dihydroneopterin = 6-hydroxymethyl-7,8-dihydropterin + glycolaldehyde</text>
        <dbReference type="Rhea" id="RHEA:10540"/>
        <dbReference type="ChEBI" id="CHEBI:17001"/>
        <dbReference type="ChEBI" id="CHEBI:17071"/>
        <dbReference type="ChEBI" id="CHEBI:44841"/>
        <dbReference type="EC" id="4.1.2.25"/>
    </reaction>
</comment>
<dbReference type="GO" id="GO:0046654">
    <property type="term" value="P:tetrahydrofolate biosynthetic process"/>
    <property type="evidence" value="ECO:0007669"/>
    <property type="project" value="UniProtKB-UniRule"/>
</dbReference>
<dbReference type="PROSITE" id="PS00794">
    <property type="entry name" value="HPPK"/>
    <property type="match status" value="1"/>
</dbReference>
<feature type="domain" description="7,8-dihydro-6-hydroxymethylpterin-pyrophosphokinase" evidence="10">
    <location>
        <begin position="206"/>
        <end position="217"/>
    </location>
</feature>
<keyword evidence="9" id="KW-0456">Lyase</keyword>
<dbReference type="InterPro" id="IPR006157">
    <property type="entry name" value="FolB_dom"/>
</dbReference>
<evidence type="ECO:0000259" key="10">
    <source>
        <dbReference type="PROSITE" id="PS00794"/>
    </source>
</evidence>
<comment type="caution">
    <text evidence="11">The sequence shown here is derived from an EMBL/GenBank/DDBJ whole genome shotgun (WGS) entry which is preliminary data.</text>
</comment>
<evidence type="ECO:0000256" key="6">
    <source>
        <dbReference type="ARBA" id="ARBA00022777"/>
    </source>
</evidence>
<sequence length="273" mass="31881">MDKLYVRDLEVFAFHGVFEEEKKLGQKFLISLELTLDLKKPGRTGDLNASVHYGELSQKVEKEFNKISYDLIETACNKISEFVLLKYPLVKEIKVSVKKPWAPIHRNLDTVEVEITRKRSRAVLSLGSNLGNKEENLKKAIEIIDEHSLCKVLKTSSFIRTEPWGYTEQDEFLNCAIEIETILAPNELMEFLLETEQKLKRERVIKWGPRTIDIDIIFMDDIVSNDEHVILPHPRMHQRLFVLEPVNEICPFYLHPLINKRVFELLEIAKETH</sequence>
<keyword evidence="5" id="KW-0547">Nucleotide-binding</keyword>
<comment type="function">
    <text evidence="9">Catalyzes the conversion of 7,8-dihydroneopterin to 6-hydroxymethyl-7,8-dihydropterin.</text>
</comment>
<dbReference type="InterPro" id="IPR006156">
    <property type="entry name" value="Dihydroneopterin_aldolase"/>
</dbReference>
<comment type="pathway">
    <text evidence="9">Cofactor biosynthesis; tetrahydrofolate biosynthesis; 2-amino-4-hydroxy-6-hydroxymethyl-7,8-dihydropteridine diphosphate from 7,8-dihydroneopterin triphosphate: step 3/4.</text>
</comment>
<dbReference type="Pfam" id="PF01288">
    <property type="entry name" value="HPPK"/>
    <property type="match status" value="1"/>
</dbReference>
<evidence type="ECO:0000256" key="2">
    <source>
        <dbReference type="ARBA" id="ARBA00005051"/>
    </source>
</evidence>
<dbReference type="SMART" id="SM00905">
    <property type="entry name" value="FolB"/>
    <property type="match status" value="1"/>
</dbReference>
<dbReference type="EMBL" id="JAESWA010000022">
    <property type="protein sequence ID" value="MBL4932314.1"/>
    <property type="molecule type" value="Genomic_DNA"/>
</dbReference>
<evidence type="ECO:0000256" key="3">
    <source>
        <dbReference type="ARBA" id="ARBA00009640"/>
    </source>
</evidence>
<evidence type="ECO:0000256" key="4">
    <source>
        <dbReference type="ARBA" id="ARBA00022679"/>
    </source>
</evidence>
<dbReference type="NCBIfam" id="TIGR01498">
    <property type="entry name" value="folK"/>
    <property type="match status" value="1"/>
</dbReference>
<dbReference type="CDD" id="cd00483">
    <property type="entry name" value="HPPK"/>
    <property type="match status" value="1"/>
</dbReference>
<protein>
    <recommendedName>
        <fullName evidence="9">Bifunctional folate synthesis protein</fullName>
    </recommendedName>
    <domain>
        <recommendedName>
            <fullName evidence="9">Dihydroneopterin aldolase</fullName>
            <shortName evidence="9">DHNA</shortName>
            <ecNumber evidence="9">4.1.2.25</ecNumber>
        </recommendedName>
        <alternativeName>
            <fullName evidence="9">7,8-dihydroneopterin aldolase</fullName>
        </alternativeName>
    </domain>
    <domain>
        <recommendedName>
            <fullName evidence="9">2-amino-4-hydroxy-6-hydroxymethyldihydropteridine pyrophosphokinase</fullName>
            <ecNumber evidence="9">2.7.6.3</ecNumber>
        </recommendedName>
        <alternativeName>
            <fullName evidence="9">6-hydroxymethyl-7,8-dihydropterin pyrophosphokinase</fullName>
            <shortName evidence="9">PPPK</shortName>
        </alternativeName>
        <alternativeName>
            <fullName evidence="9">7,8-dihydro-6-hydroxymethylpterin pyrophosphokinase</fullName>
            <shortName evidence="9">HPPK</shortName>
        </alternativeName>
    </domain>
</protein>
<accession>A0A937FFB8</accession>
<dbReference type="Proteomes" id="UP000623681">
    <property type="component" value="Unassembled WGS sequence"/>
</dbReference>
<evidence type="ECO:0000313" key="11">
    <source>
        <dbReference type="EMBL" id="MBL4932314.1"/>
    </source>
</evidence>
<comment type="similarity">
    <text evidence="3">In the N-terminal section; belongs to the DHNA family.</text>
</comment>
<dbReference type="Pfam" id="PF02152">
    <property type="entry name" value="FolB"/>
    <property type="match status" value="1"/>
</dbReference>
<dbReference type="SUPFAM" id="SSF55083">
    <property type="entry name" value="6-hydroxymethyl-7,8-dihydropterin pyrophosphokinase, HPPK"/>
    <property type="match status" value="1"/>
</dbReference>
<dbReference type="NCBIfam" id="TIGR00526">
    <property type="entry name" value="folB_dom"/>
    <property type="match status" value="1"/>
</dbReference>
<dbReference type="RefSeq" id="WP_202767679.1">
    <property type="nucleotide sequence ID" value="NZ_JAESWA010000022.1"/>
</dbReference>
<dbReference type="GO" id="GO:0016301">
    <property type="term" value="F:kinase activity"/>
    <property type="evidence" value="ECO:0007669"/>
    <property type="project" value="UniProtKB-KW"/>
</dbReference>
<dbReference type="AlphaFoldDB" id="A0A937FFB8"/>
<dbReference type="InterPro" id="IPR000550">
    <property type="entry name" value="Hppk"/>
</dbReference>
<dbReference type="GO" id="GO:0004150">
    <property type="term" value="F:dihydroneopterin aldolase activity"/>
    <property type="evidence" value="ECO:0007669"/>
    <property type="project" value="UniProtKB-UniRule"/>
</dbReference>
<dbReference type="GO" id="GO:0005524">
    <property type="term" value="F:ATP binding"/>
    <property type="evidence" value="ECO:0007669"/>
    <property type="project" value="UniProtKB-KW"/>
</dbReference>
<comment type="similarity">
    <text evidence="9">Belongs to the DHNA family.</text>
</comment>
<evidence type="ECO:0000256" key="7">
    <source>
        <dbReference type="ARBA" id="ARBA00022840"/>
    </source>
</evidence>
<dbReference type="Gene3D" id="3.30.70.560">
    <property type="entry name" value="7,8-Dihydro-6-hydroxymethylpterin-pyrophosphokinase HPPK"/>
    <property type="match status" value="1"/>
</dbReference>
<dbReference type="CDD" id="cd00534">
    <property type="entry name" value="DHNA_DHNTPE"/>
    <property type="match status" value="1"/>
</dbReference>
<evidence type="ECO:0000256" key="9">
    <source>
        <dbReference type="RuleBase" id="RU362079"/>
    </source>
</evidence>
<dbReference type="GO" id="GO:0003848">
    <property type="term" value="F:2-amino-4-hydroxy-6-hydroxymethyldihydropteridine diphosphokinase activity"/>
    <property type="evidence" value="ECO:0007669"/>
    <property type="project" value="UniProtKB-EC"/>
</dbReference>
<keyword evidence="7" id="KW-0067">ATP-binding</keyword>
<reference evidence="11" key="1">
    <citation type="submission" date="2021-01" db="EMBL/GenBank/DDBJ databases">
        <title>Genome public.</title>
        <authorList>
            <person name="Liu C."/>
            <person name="Sun Q."/>
        </authorList>
    </citation>
    <scope>NUCLEOTIDE SEQUENCE</scope>
    <source>
        <strain evidence="11">YIM B02565</strain>
    </source>
</reference>
<keyword evidence="6" id="KW-0418">Kinase</keyword>
<dbReference type="Gene3D" id="3.30.1130.10">
    <property type="match status" value="1"/>
</dbReference>
<evidence type="ECO:0000313" key="12">
    <source>
        <dbReference type="Proteomes" id="UP000623681"/>
    </source>
</evidence>
<proteinExistence type="inferred from homology"/>
<keyword evidence="12" id="KW-1185">Reference proteome</keyword>
<dbReference type="NCBIfam" id="TIGR00525">
    <property type="entry name" value="folB"/>
    <property type="match status" value="1"/>
</dbReference>
<dbReference type="InterPro" id="IPR035907">
    <property type="entry name" value="Hppk_sf"/>
</dbReference>
<comment type="catalytic activity">
    <reaction evidence="1">
        <text>6-hydroxymethyl-7,8-dihydropterin + ATP = (7,8-dihydropterin-6-yl)methyl diphosphate + AMP + H(+)</text>
        <dbReference type="Rhea" id="RHEA:11412"/>
        <dbReference type="ChEBI" id="CHEBI:15378"/>
        <dbReference type="ChEBI" id="CHEBI:30616"/>
        <dbReference type="ChEBI" id="CHEBI:44841"/>
        <dbReference type="ChEBI" id="CHEBI:72950"/>
        <dbReference type="ChEBI" id="CHEBI:456215"/>
        <dbReference type="EC" id="2.7.6.3"/>
    </reaction>
</comment>